<dbReference type="Pfam" id="PF16859">
    <property type="entry name" value="TetR_C_11"/>
    <property type="match status" value="1"/>
</dbReference>
<evidence type="ECO:0000256" key="4">
    <source>
        <dbReference type="PROSITE-ProRule" id="PRU00335"/>
    </source>
</evidence>
<dbReference type="Proteomes" id="UP000646749">
    <property type="component" value="Unassembled WGS sequence"/>
</dbReference>
<dbReference type="Gene3D" id="1.10.357.10">
    <property type="entry name" value="Tetracycline Repressor, domain 2"/>
    <property type="match status" value="1"/>
</dbReference>
<keyword evidence="1" id="KW-0805">Transcription regulation</keyword>
<reference evidence="6 7" key="1">
    <citation type="submission" date="2021-01" db="EMBL/GenBank/DDBJ databases">
        <title>Whole genome shotgun sequence of Plantactinospora endophytica NBRC 110450.</title>
        <authorList>
            <person name="Komaki H."/>
            <person name="Tamura T."/>
        </authorList>
    </citation>
    <scope>NUCLEOTIDE SEQUENCE [LARGE SCALE GENOMIC DNA]</scope>
    <source>
        <strain evidence="6 7">NBRC 110450</strain>
    </source>
</reference>
<dbReference type="PANTHER" id="PTHR30055">
    <property type="entry name" value="HTH-TYPE TRANSCRIPTIONAL REGULATOR RUTR"/>
    <property type="match status" value="1"/>
</dbReference>
<dbReference type="InterPro" id="IPR011075">
    <property type="entry name" value="TetR_C"/>
</dbReference>
<dbReference type="PRINTS" id="PR00455">
    <property type="entry name" value="HTHTETR"/>
</dbReference>
<dbReference type="EMBL" id="BONW01000012">
    <property type="protein sequence ID" value="GIG87643.1"/>
    <property type="molecule type" value="Genomic_DNA"/>
</dbReference>
<evidence type="ECO:0000256" key="1">
    <source>
        <dbReference type="ARBA" id="ARBA00023015"/>
    </source>
</evidence>
<evidence type="ECO:0000256" key="3">
    <source>
        <dbReference type="ARBA" id="ARBA00023163"/>
    </source>
</evidence>
<dbReference type="SUPFAM" id="SSF46689">
    <property type="entry name" value="Homeodomain-like"/>
    <property type="match status" value="1"/>
</dbReference>
<dbReference type="PANTHER" id="PTHR30055:SF148">
    <property type="entry name" value="TETR-FAMILY TRANSCRIPTIONAL REGULATOR"/>
    <property type="match status" value="1"/>
</dbReference>
<dbReference type="PROSITE" id="PS50977">
    <property type="entry name" value="HTH_TETR_2"/>
    <property type="match status" value="1"/>
</dbReference>
<dbReference type="SUPFAM" id="SSF48498">
    <property type="entry name" value="Tetracyclin repressor-like, C-terminal domain"/>
    <property type="match status" value="1"/>
</dbReference>
<dbReference type="RefSeq" id="WP_203866197.1">
    <property type="nucleotide sequence ID" value="NZ_BONW01000012.1"/>
</dbReference>
<dbReference type="InterPro" id="IPR036271">
    <property type="entry name" value="Tet_transcr_reg_TetR-rel_C_sf"/>
</dbReference>
<comment type="caution">
    <text evidence="6">The sequence shown here is derived from an EMBL/GenBank/DDBJ whole genome shotgun (WGS) entry which is preliminary data.</text>
</comment>
<evidence type="ECO:0000256" key="2">
    <source>
        <dbReference type="ARBA" id="ARBA00023125"/>
    </source>
</evidence>
<dbReference type="InterPro" id="IPR050109">
    <property type="entry name" value="HTH-type_TetR-like_transc_reg"/>
</dbReference>
<feature type="DNA-binding region" description="H-T-H motif" evidence="4">
    <location>
        <begin position="34"/>
        <end position="53"/>
    </location>
</feature>
<keyword evidence="7" id="KW-1185">Reference proteome</keyword>
<dbReference type="Pfam" id="PF00440">
    <property type="entry name" value="TetR_N"/>
    <property type="match status" value="1"/>
</dbReference>
<name>A0ABQ4DYW6_9ACTN</name>
<evidence type="ECO:0000313" key="7">
    <source>
        <dbReference type="Proteomes" id="UP000646749"/>
    </source>
</evidence>
<dbReference type="Gene3D" id="1.10.10.60">
    <property type="entry name" value="Homeodomain-like"/>
    <property type="match status" value="1"/>
</dbReference>
<keyword evidence="3" id="KW-0804">Transcription</keyword>
<gene>
    <name evidence="6" type="ORF">Pen02_25790</name>
</gene>
<feature type="domain" description="HTH tetR-type" evidence="5">
    <location>
        <begin position="11"/>
        <end position="71"/>
    </location>
</feature>
<dbReference type="InterPro" id="IPR001647">
    <property type="entry name" value="HTH_TetR"/>
</dbReference>
<accession>A0ABQ4DYW6</accession>
<protein>
    <submittedName>
        <fullName evidence="6">TetR family transcriptional regulator</fullName>
    </submittedName>
</protein>
<sequence length="199" mass="21465">MPGPNAARRNERSRRAILTAALELLAETSYPDLTVEAIAARAGVGKQTIYRWWRGKGGVILEALVDATDADGEPRLPDTGDLGADLRTVLRAIVAEFADPRLSATTRALTIETLADDTLAAQVRDQILRPQLDAVKVRLRAGQDAGQVRTDVDLDQVVELLVGPVYHRWLLRTGPLTDDYADGLVALALAATSPPERPG</sequence>
<organism evidence="6 7">
    <name type="scientific">Plantactinospora endophytica</name>
    <dbReference type="NCBI Taxonomy" id="673535"/>
    <lineage>
        <taxon>Bacteria</taxon>
        <taxon>Bacillati</taxon>
        <taxon>Actinomycetota</taxon>
        <taxon>Actinomycetes</taxon>
        <taxon>Micromonosporales</taxon>
        <taxon>Micromonosporaceae</taxon>
        <taxon>Plantactinospora</taxon>
    </lineage>
</organism>
<proteinExistence type="predicted"/>
<keyword evidence="2 4" id="KW-0238">DNA-binding</keyword>
<evidence type="ECO:0000313" key="6">
    <source>
        <dbReference type="EMBL" id="GIG87643.1"/>
    </source>
</evidence>
<dbReference type="InterPro" id="IPR009057">
    <property type="entry name" value="Homeodomain-like_sf"/>
</dbReference>
<evidence type="ECO:0000259" key="5">
    <source>
        <dbReference type="PROSITE" id="PS50977"/>
    </source>
</evidence>